<comment type="caution">
    <text evidence="8">The sequence shown here is derived from an EMBL/GenBank/DDBJ whole genome shotgun (WGS) entry which is preliminary data.</text>
</comment>
<keyword evidence="5 7" id="KW-0456">Lyase</keyword>
<comment type="similarity">
    <text evidence="2 7">Belongs to the group II decarboxylase family.</text>
</comment>
<dbReference type="PANTHER" id="PTHR45677:SF8">
    <property type="entry name" value="CYSTEINE SULFINIC ACID DECARBOXYLASE"/>
    <property type="match status" value="1"/>
</dbReference>
<evidence type="ECO:0000313" key="8">
    <source>
        <dbReference type="EMBL" id="KKY16043.1"/>
    </source>
</evidence>
<dbReference type="SUPFAM" id="SSF53383">
    <property type="entry name" value="PLP-dependent transferases"/>
    <property type="match status" value="1"/>
</dbReference>
<dbReference type="Pfam" id="PF00282">
    <property type="entry name" value="Pyridoxal_deC"/>
    <property type="match status" value="1"/>
</dbReference>
<sequence>MSGQFAGGISTQGGSASNATALLIARNTLYPDTKTHGNQNHRFAIFTSAHSHYSIEKAAQMVGFGSNAVKLVPADSAGCMISSELARLVQKSLEDGETPLFINATAGTTVLGAFDPIVEISQISKRHQLWLHVDGSWGGSTIFSKSHNHKLVGSHVADSLAINPHKMLGVPVTCSFLLGPDLRVFKAANTLPAAYLFHDIDTVQNADQQPGMWDIADLTLQCGRRGDSLKLALSWIYYGASGFEAQIDNAFRIATYLASLVVEHQDLVLVSSYPPPCLQVCFYFALNGRLQSQEDNSRTTKRVVKGLVHRGFMIDYAPGHSGVMFRAVINTQTQESTAKGLIVAILEESRTQTS</sequence>
<dbReference type="GO" id="GO:0016831">
    <property type="term" value="F:carboxy-lyase activity"/>
    <property type="evidence" value="ECO:0007669"/>
    <property type="project" value="UniProtKB-KW"/>
</dbReference>
<dbReference type="GO" id="GO:0030170">
    <property type="term" value="F:pyridoxal phosphate binding"/>
    <property type="evidence" value="ECO:0007669"/>
    <property type="project" value="InterPro"/>
</dbReference>
<evidence type="ECO:0000313" key="9">
    <source>
        <dbReference type="Proteomes" id="UP000053317"/>
    </source>
</evidence>
<dbReference type="PANTHER" id="PTHR45677">
    <property type="entry name" value="GLUTAMATE DECARBOXYLASE-RELATED"/>
    <property type="match status" value="1"/>
</dbReference>
<evidence type="ECO:0000256" key="2">
    <source>
        <dbReference type="ARBA" id="ARBA00009533"/>
    </source>
</evidence>
<reference evidence="8 9" key="2">
    <citation type="submission" date="2015-05" db="EMBL/GenBank/DDBJ databases">
        <authorList>
            <person name="Morales-Cruz A."/>
            <person name="Amrine K.C."/>
            <person name="Cantu D."/>
        </authorList>
    </citation>
    <scope>NUCLEOTIDE SEQUENCE [LARGE SCALE GENOMIC DNA]</scope>
    <source>
        <strain evidence="8">UCRPC4</strain>
    </source>
</reference>
<feature type="modified residue" description="N6-(pyridoxal phosphate)lysine" evidence="6">
    <location>
        <position position="166"/>
    </location>
</feature>
<dbReference type="Gene3D" id="3.40.640.10">
    <property type="entry name" value="Type I PLP-dependent aspartate aminotransferase-like (Major domain)"/>
    <property type="match status" value="1"/>
</dbReference>
<dbReference type="Gene3D" id="3.90.1150.10">
    <property type="entry name" value="Aspartate Aminotransferase, domain 1"/>
    <property type="match status" value="1"/>
</dbReference>
<keyword evidence="3" id="KW-0210">Decarboxylase</keyword>
<evidence type="ECO:0000256" key="3">
    <source>
        <dbReference type="ARBA" id="ARBA00022793"/>
    </source>
</evidence>
<accession>A0A0G2FW41</accession>
<dbReference type="InterPro" id="IPR002129">
    <property type="entry name" value="PyrdxlP-dep_de-COase"/>
</dbReference>
<name>A0A0G2FW41_PHACM</name>
<evidence type="ECO:0000256" key="7">
    <source>
        <dbReference type="RuleBase" id="RU000382"/>
    </source>
</evidence>
<keyword evidence="4 6" id="KW-0663">Pyridoxal phosphate</keyword>
<evidence type="ECO:0000256" key="5">
    <source>
        <dbReference type="ARBA" id="ARBA00023239"/>
    </source>
</evidence>
<dbReference type="InterPro" id="IPR015424">
    <property type="entry name" value="PyrdxlP-dep_Trfase"/>
</dbReference>
<proteinExistence type="inferred from homology"/>
<comment type="cofactor">
    <cofactor evidence="1 6 7">
        <name>pyridoxal 5'-phosphate</name>
        <dbReference type="ChEBI" id="CHEBI:597326"/>
    </cofactor>
</comment>
<organism evidence="8 9">
    <name type="scientific">Phaeomoniella chlamydospora</name>
    <name type="common">Phaeoacremonium chlamydosporum</name>
    <dbReference type="NCBI Taxonomy" id="158046"/>
    <lineage>
        <taxon>Eukaryota</taxon>
        <taxon>Fungi</taxon>
        <taxon>Dikarya</taxon>
        <taxon>Ascomycota</taxon>
        <taxon>Pezizomycotina</taxon>
        <taxon>Eurotiomycetes</taxon>
        <taxon>Chaetothyriomycetidae</taxon>
        <taxon>Phaeomoniellales</taxon>
        <taxon>Phaeomoniellaceae</taxon>
        <taxon>Phaeomoniella</taxon>
    </lineage>
</organism>
<dbReference type="AlphaFoldDB" id="A0A0G2FW41"/>
<protein>
    <submittedName>
        <fullName evidence="8">Putative glutamate decarboxylase</fullName>
    </submittedName>
</protein>
<dbReference type="Proteomes" id="UP000053317">
    <property type="component" value="Unassembled WGS sequence"/>
</dbReference>
<dbReference type="EMBL" id="LCWF01000168">
    <property type="protein sequence ID" value="KKY16043.1"/>
    <property type="molecule type" value="Genomic_DNA"/>
</dbReference>
<gene>
    <name evidence="8" type="ORF">UCRPC4_g06024</name>
</gene>
<evidence type="ECO:0000256" key="4">
    <source>
        <dbReference type="ARBA" id="ARBA00022898"/>
    </source>
</evidence>
<evidence type="ECO:0000256" key="1">
    <source>
        <dbReference type="ARBA" id="ARBA00001933"/>
    </source>
</evidence>
<evidence type="ECO:0000256" key="6">
    <source>
        <dbReference type="PIRSR" id="PIRSR602129-50"/>
    </source>
</evidence>
<dbReference type="GO" id="GO:0005737">
    <property type="term" value="C:cytoplasm"/>
    <property type="evidence" value="ECO:0007669"/>
    <property type="project" value="TreeGrafter"/>
</dbReference>
<keyword evidence="9" id="KW-1185">Reference proteome</keyword>
<dbReference type="InterPro" id="IPR015421">
    <property type="entry name" value="PyrdxlP-dep_Trfase_major"/>
</dbReference>
<reference evidence="8 9" key="1">
    <citation type="submission" date="2015-05" db="EMBL/GenBank/DDBJ databases">
        <title>Distinctive expansion of gene families associated with plant cell wall degradation and secondary metabolism in the genomes of grapevine trunk pathogens.</title>
        <authorList>
            <person name="Lawrence D.P."/>
            <person name="Travadon R."/>
            <person name="Rolshausen P.E."/>
            <person name="Baumgartner K."/>
        </authorList>
    </citation>
    <scope>NUCLEOTIDE SEQUENCE [LARGE SCALE GENOMIC DNA]</scope>
    <source>
        <strain evidence="8">UCRPC4</strain>
    </source>
</reference>
<dbReference type="InterPro" id="IPR015422">
    <property type="entry name" value="PyrdxlP-dep_Trfase_small"/>
</dbReference>
<dbReference type="GO" id="GO:0019752">
    <property type="term" value="P:carboxylic acid metabolic process"/>
    <property type="evidence" value="ECO:0007669"/>
    <property type="project" value="InterPro"/>
</dbReference>
<dbReference type="OrthoDB" id="392571at2759"/>